<reference evidence="10" key="1">
    <citation type="submission" date="2019-10" db="EMBL/GenBank/DDBJ databases">
        <authorList>
            <person name="Nor Muhammad N."/>
        </authorList>
    </citation>
    <scope>NUCLEOTIDE SEQUENCE</scope>
</reference>
<dbReference type="Pfam" id="PF16282">
    <property type="entry name" value="SANT_DAMP1_like"/>
    <property type="match status" value="1"/>
</dbReference>
<dbReference type="SUPFAM" id="SSF46689">
    <property type="entry name" value="Homeodomain-like"/>
    <property type="match status" value="1"/>
</dbReference>
<keyword evidence="7" id="KW-0539">Nucleus</keyword>
<evidence type="ECO:0000256" key="3">
    <source>
        <dbReference type="ARBA" id="ARBA00019132"/>
    </source>
</evidence>
<keyword evidence="5" id="KW-0805">Transcription regulation</keyword>
<keyword evidence="6" id="KW-0804">Transcription</keyword>
<dbReference type="GO" id="GO:0006281">
    <property type="term" value="P:DNA repair"/>
    <property type="evidence" value="ECO:0007669"/>
    <property type="project" value="InterPro"/>
</dbReference>
<evidence type="ECO:0000259" key="9">
    <source>
        <dbReference type="Pfam" id="PF16282"/>
    </source>
</evidence>
<evidence type="ECO:0000256" key="5">
    <source>
        <dbReference type="ARBA" id="ARBA00023015"/>
    </source>
</evidence>
<gene>
    <name evidence="10" type="primary">A0A171JTK6</name>
</gene>
<sequence>MPNLSGTQDPKWTKEETDYLFHLVRDYDGRFFVVHDRLENRTPEQIAEEDALYFELEKLKENERRFKKDRDELLRTLCGIESGLPDISMDDDGLASTALDTKKKKKTVAGSVEPQTPITPSASNVIALPQPPPKKSAAKSAAYDALHCIVRTEVEQAAGSSTKAAHVPVHLRSYKLAQPKTAIAPRVCQLLGELGISHSRLVMPTRDNLAKFASLIDAAQQLVEIKKAVDKHEQDIKVSKARLAILRGENPGGGDGDALGTPVPMDVDDGADAEGEVDGRAQSVMSTRSTRSRKQGRRSMSISSVDTAGGPNPKRQKQR</sequence>
<evidence type="ECO:0000256" key="7">
    <source>
        <dbReference type="ARBA" id="ARBA00023242"/>
    </source>
</evidence>
<feature type="compositionally biased region" description="Polar residues" evidence="8">
    <location>
        <begin position="113"/>
        <end position="124"/>
    </location>
</feature>
<evidence type="ECO:0000256" key="4">
    <source>
        <dbReference type="ARBA" id="ARBA00022853"/>
    </source>
</evidence>
<dbReference type="GO" id="GO:0000812">
    <property type="term" value="C:Swr1 complex"/>
    <property type="evidence" value="ECO:0007669"/>
    <property type="project" value="TreeGrafter"/>
</dbReference>
<accession>A0A5K1JY76</accession>
<evidence type="ECO:0000313" key="10">
    <source>
        <dbReference type="EMBL" id="VWO97275.1"/>
    </source>
</evidence>
<dbReference type="PANTHER" id="PTHR12855">
    <property type="entry name" value="DNA METHYLTRANSFERASE 1-ASSOCIATED PROTEIN 1 FAMILY MEMBER"/>
    <property type="match status" value="1"/>
</dbReference>
<organism evidence="10">
    <name type="scientific">Ganoderma boninense</name>
    <dbReference type="NCBI Taxonomy" id="34458"/>
    <lineage>
        <taxon>Eukaryota</taxon>
        <taxon>Fungi</taxon>
        <taxon>Dikarya</taxon>
        <taxon>Basidiomycota</taxon>
        <taxon>Agaricomycotina</taxon>
        <taxon>Agaricomycetes</taxon>
        <taxon>Polyporales</taxon>
        <taxon>Polyporaceae</taxon>
        <taxon>Ganoderma</taxon>
    </lineage>
</organism>
<dbReference type="PANTHER" id="PTHR12855:SF10">
    <property type="entry name" value="DNA METHYLTRANSFERASE 1-ASSOCIATED PROTEIN 1"/>
    <property type="match status" value="1"/>
</dbReference>
<proteinExistence type="inferred from homology"/>
<comment type="subcellular location">
    <subcellularLocation>
        <location evidence="1">Nucleus</location>
    </subcellularLocation>
</comment>
<evidence type="ECO:0000256" key="8">
    <source>
        <dbReference type="SAM" id="MobiDB-lite"/>
    </source>
</evidence>
<feature type="domain" description="DAMP1 SANT/Myb-like" evidence="9">
    <location>
        <begin position="8"/>
        <end position="48"/>
    </location>
</feature>
<dbReference type="GO" id="GO:0000122">
    <property type="term" value="P:negative regulation of transcription by RNA polymerase II"/>
    <property type="evidence" value="ECO:0007669"/>
    <property type="project" value="TreeGrafter"/>
</dbReference>
<protein>
    <recommendedName>
        <fullName evidence="3">SWR1-complex protein 4</fullName>
    </recommendedName>
</protein>
<dbReference type="InterPro" id="IPR027109">
    <property type="entry name" value="Swc4/Dmap1"/>
</dbReference>
<dbReference type="GO" id="GO:0006338">
    <property type="term" value="P:chromatin remodeling"/>
    <property type="evidence" value="ECO:0007669"/>
    <property type="project" value="InterPro"/>
</dbReference>
<evidence type="ECO:0000256" key="1">
    <source>
        <dbReference type="ARBA" id="ARBA00004123"/>
    </source>
</evidence>
<dbReference type="GO" id="GO:0035267">
    <property type="term" value="C:NuA4 histone acetyltransferase complex"/>
    <property type="evidence" value="ECO:0007669"/>
    <property type="project" value="InterPro"/>
</dbReference>
<dbReference type="EMBL" id="LR726233">
    <property type="protein sequence ID" value="VWO97275.1"/>
    <property type="molecule type" value="Genomic_DNA"/>
</dbReference>
<feature type="compositionally biased region" description="Acidic residues" evidence="8">
    <location>
        <begin position="266"/>
        <end position="276"/>
    </location>
</feature>
<evidence type="ECO:0000256" key="2">
    <source>
        <dbReference type="ARBA" id="ARBA00006918"/>
    </source>
</evidence>
<evidence type="ECO:0000256" key="6">
    <source>
        <dbReference type="ARBA" id="ARBA00023163"/>
    </source>
</evidence>
<comment type="similarity">
    <text evidence="2">Belongs to the SWC4 family.</text>
</comment>
<feature type="region of interest" description="Disordered" evidence="8">
    <location>
        <begin position="247"/>
        <end position="319"/>
    </location>
</feature>
<dbReference type="GO" id="GO:0003714">
    <property type="term" value="F:transcription corepressor activity"/>
    <property type="evidence" value="ECO:0007669"/>
    <property type="project" value="TreeGrafter"/>
</dbReference>
<keyword evidence="4" id="KW-0156">Chromatin regulator</keyword>
<dbReference type="InterPro" id="IPR009057">
    <property type="entry name" value="Homeodomain-like_sf"/>
</dbReference>
<name>A0A5K1JY76_9APHY</name>
<feature type="region of interest" description="Disordered" evidence="8">
    <location>
        <begin position="102"/>
        <end position="134"/>
    </location>
</feature>
<dbReference type="AlphaFoldDB" id="A0A5K1JY76"/>
<dbReference type="Gene3D" id="1.10.10.60">
    <property type="entry name" value="Homeodomain-like"/>
    <property type="match status" value="1"/>
</dbReference>
<dbReference type="InterPro" id="IPR032563">
    <property type="entry name" value="DAMP1_SANT-like"/>
</dbReference>